<feature type="domain" description="Aconitase/3-isopropylmalate dehydratase large subunit alpha/beta/alpha" evidence="7">
    <location>
        <begin position="219"/>
        <end position="435"/>
    </location>
</feature>
<evidence type="ECO:0000256" key="4">
    <source>
        <dbReference type="ARBA" id="ARBA00023014"/>
    </source>
</evidence>
<feature type="region of interest" description="Disordered" evidence="6">
    <location>
        <begin position="577"/>
        <end position="604"/>
    </location>
</feature>
<dbReference type="InterPro" id="IPR033940">
    <property type="entry name" value="IPMI_Swivel"/>
</dbReference>
<feature type="domain" description="Aconitase A/isopropylmalate dehydratase small subunit swivel" evidence="8">
    <location>
        <begin position="652"/>
        <end position="715"/>
    </location>
</feature>
<name>A0A0D2ETN7_9EURO</name>
<organism evidence="9 10">
    <name type="scientific">Exophiala xenobiotica</name>
    <dbReference type="NCBI Taxonomy" id="348802"/>
    <lineage>
        <taxon>Eukaryota</taxon>
        <taxon>Fungi</taxon>
        <taxon>Dikarya</taxon>
        <taxon>Ascomycota</taxon>
        <taxon>Pezizomycotina</taxon>
        <taxon>Eurotiomycetes</taxon>
        <taxon>Chaetothyriomycetidae</taxon>
        <taxon>Chaetothyriales</taxon>
        <taxon>Herpotrichiellaceae</taxon>
        <taxon>Exophiala</taxon>
    </lineage>
</organism>
<dbReference type="EMBL" id="KN847318">
    <property type="protein sequence ID" value="KIW59053.1"/>
    <property type="molecule type" value="Genomic_DNA"/>
</dbReference>
<evidence type="ECO:0000259" key="7">
    <source>
        <dbReference type="Pfam" id="PF00330"/>
    </source>
</evidence>
<reference evidence="9 10" key="1">
    <citation type="submission" date="2015-01" db="EMBL/GenBank/DDBJ databases">
        <title>The Genome Sequence of Exophiala xenobiotica CBS118157.</title>
        <authorList>
            <consortium name="The Broad Institute Genomics Platform"/>
            <person name="Cuomo C."/>
            <person name="de Hoog S."/>
            <person name="Gorbushina A."/>
            <person name="Stielow B."/>
            <person name="Teixiera M."/>
            <person name="Abouelleil A."/>
            <person name="Chapman S.B."/>
            <person name="Priest M."/>
            <person name="Young S.K."/>
            <person name="Wortman J."/>
            <person name="Nusbaum C."/>
            <person name="Birren B."/>
        </authorList>
    </citation>
    <scope>NUCLEOTIDE SEQUENCE [LARGE SCALE GENOMIC DNA]</scope>
    <source>
        <strain evidence="9 10">CBS 118157</strain>
    </source>
</reference>
<dbReference type="InterPro" id="IPR015928">
    <property type="entry name" value="Aconitase/3IPM_dehydase_swvl"/>
</dbReference>
<evidence type="ECO:0000313" key="10">
    <source>
        <dbReference type="Proteomes" id="UP000054342"/>
    </source>
</evidence>
<evidence type="ECO:0000256" key="6">
    <source>
        <dbReference type="SAM" id="MobiDB-lite"/>
    </source>
</evidence>
<dbReference type="InterPro" id="IPR036008">
    <property type="entry name" value="Aconitase_4Fe-4S_dom"/>
</dbReference>
<dbReference type="Gene3D" id="3.30.499.10">
    <property type="entry name" value="Aconitase, domain 3"/>
    <property type="match status" value="2"/>
</dbReference>
<dbReference type="InterPro" id="IPR011827">
    <property type="entry name" value="LeuD_type2/HacB/DmdB"/>
</dbReference>
<dbReference type="InterPro" id="IPR050067">
    <property type="entry name" value="IPM_dehydratase_rel_enz"/>
</dbReference>
<dbReference type="RefSeq" id="XP_013319637.1">
    <property type="nucleotide sequence ID" value="XM_013464183.1"/>
</dbReference>
<accession>A0A0D2ETN7</accession>
<dbReference type="Proteomes" id="UP000054342">
    <property type="component" value="Unassembled WGS sequence"/>
</dbReference>
<dbReference type="SUPFAM" id="SSF52016">
    <property type="entry name" value="LeuD/IlvD-like"/>
    <property type="match status" value="1"/>
</dbReference>
<protein>
    <submittedName>
        <fullName evidence="9">Uncharacterized protein</fullName>
    </submittedName>
</protein>
<dbReference type="InterPro" id="IPR000573">
    <property type="entry name" value="AconitaseA/IPMdHydase_ssu_swvl"/>
</dbReference>
<evidence type="ECO:0000256" key="1">
    <source>
        <dbReference type="ARBA" id="ARBA00007185"/>
    </source>
</evidence>
<dbReference type="GO" id="GO:0170038">
    <property type="term" value="P:proteinogenic amino acid biosynthetic process"/>
    <property type="evidence" value="ECO:0007669"/>
    <property type="project" value="UniProtKB-ARBA"/>
</dbReference>
<dbReference type="InterPro" id="IPR001030">
    <property type="entry name" value="Acoase/IPM_deHydtase_lsu_aba"/>
</dbReference>
<keyword evidence="10" id="KW-1185">Reference proteome</keyword>
<feature type="compositionally biased region" description="Polar residues" evidence="6">
    <location>
        <begin position="581"/>
        <end position="592"/>
    </location>
</feature>
<keyword evidence="2" id="KW-0479">Metal-binding</keyword>
<sequence length="796" mass="87324">MHQDIGTVVVAVRDGEAGAWELKCISLINEVSGVKIFSVNQEPSTDKTPNLLRFLQTCGEDLRQHGVTKVCDALEEVVQRCTTHPDFGGYGMSIDGQLQPQQQDDVVFLCSAFLEALKSAARARLRPLPLKSRPAGRRGMTMSEKIFAMHDVSRKGYVQPGDIIQVDVDWVLASELSWAGMERVYDSVGRPGIFRNDRFWLAGDHRVEPPLYEDPKVKALMETSSRAQKDFKMTDFQGFNKQYTIMHTEFVRERAQPGMLVIGADSHSCSAGAVSCLSIGMGATDVCMPLITGQTWFSVPRTVKIRLINKPPKGIGGKDTILYILKQFKRNTIAADRVMEFAGPGLKYLSCDARFAIANMCTEFGAVTGIFEADERTVNFINKRRIAKHKKEAVYFKADEDAVYADTFEVDLSKVESFVAVHPSPDNVVPVSETSDVNLDGCFIGACTTAEEDLITGALVLSAGLAQGLRPVSHGRRLVVPGSKPIRHKLEQLGLIDIYQRAGFKVGVPGCSSLAYLSSAATVAASSFSMRICDPRPLLEAMDMRYLENCVRYSPFDVSDPQPHAALRYDEPYGEALTEDVGNSSTSRTNGDASHENHASGDSEGKSLISGKVLRLGDFIDTDAIIPSKFLAGCTTNEQLGEHCMEFFMPEFRKMVKDGLNIVVAGDSFGCGSSRDVAVNTLLGAGVQCVIAKSFAFIYARNQPNIGLLGITITDEDFFMEAQQGRDISIDLKCSQVRCGSRTFGFQLSDMEKQLIAVGGLTEAFKRFGSQVFDIMCQHRRPGRMPAIGDIESLKL</sequence>
<dbReference type="AlphaFoldDB" id="A0A0D2ETN7"/>
<dbReference type="GeneID" id="25325442"/>
<dbReference type="PANTHER" id="PTHR43822:SF2">
    <property type="entry name" value="HOMOACONITASE, MITOCHONDRIAL"/>
    <property type="match status" value="1"/>
</dbReference>
<evidence type="ECO:0000259" key="8">
    <source>
        <dbReference type="Pfam" id="PF00694"/>
    </source>
</evidence>
<keyword evidence="3" id="KW-0408">Iron</keyword>
<proteinExistence type="inferred from homology"/>
<evidence type="ECO:0000256" key="3">
    <source>
        <dbReference type="ARBA" id="ARBA00023004"/>
    </source>
</evidence>
<dbReference type="Gene3D" id="3.20.19.10">
    <property type="entry name" value="Aconitase, domain 4"/>
    <property type="match status" value="1"/>
</dbReference>
<comment type="similarity">
    <text evidence="1">Belongs to the aconitase/IPM isomerase family.</text>
</comment>
<dbReference type="CDD" id="cd01577">
    <property type="entry name" value="IPMI_Swivel"/>
    <property type="match status" value="1"/>
</dbReference>
<dbReference type="GO" id="GO:0016836">
    <property type="term" value="F:hydro-lyase activity"/>
    <property type="evidence" value="ECO:0007669"/>
    <property type="project" value="InterPro"/>
</dbReference>
<dbReference type="InterPro" id="IPR015931">
    <property type="entry name" value="Acnase/IPM_dHydase_lsu_aba_1/3"/>
</dbReference>
<keyword evidence="4" id="KW-0411">Iron-sulfur</keyword>
<dbReference type="Pfam" id="PF00330">
    <property type="entry name" value="Aconitase"/>
    <property type="match status" value="1"/>
</dbReference>
<dbReference type="STRING" id="348802.A0A0D2ETN7"/>
<dbReference type="PRINTS" id="PR00415">
    <property type="entry name" value="ACONITASE"/>
</dbReference>
<dbReference type="PANTHER" id="PTHR43822">
    <property type="entry name" value="HOMOACONITASE, MITOCHONDRIAL-RELATED"/>
    <property type="match status" value="1"/>
</dbReference>
<dbReference type="SUPFAM" id="SSF53732">
    <property type="entry name" value="Aconitase iron-sulfur domain"/>
    <property type="match status" value="1"/>
</dbReference>
<evidence type="ECO:0000256" key="2">
    <source>
        <dbReference type="ARBA" id="ARBA00022723"/>
    </source>
</evidence>
<dbReference type="Pfam" id="PF00694">
    <property type="entry name" value="Aconitase_C"/>
    <property type="match status" value="1"/>
</dbReference>
<keyword evidence="5" id="KW-0456">Lyase</keyword>
<dbReference type="GO" id="GO:0051536">
    <property type="term" value="F:iron-sulfur cluster binding"/>
    <property type="evidence" value="ECO:0007669"/>
    <property type="project" value="UniProtKB-KW"/>
</dbReference>
<dbReference type="OrthoDB" id="419183at2759"/>
<evidence type="ECO:0000256" key="5">
    <source>
        <dbReference type="ARBA" id="ARBA00023239"/>
    </source>
</evidence>
<evidence type="ECO:0000313" key="9">
    <source>
        <dbReference type="EMBL" id="KIW59053.1"/>
    </source>
</evidence>
<dbReference type="HOGENOM" id="CLU_006714_3_3_1"/>
<feature type="compositionally biased region" description="Basic and acidic residues" evidence="6">
    <location>
        <begin position="593"/>
        <end position="604"/>
    </location>
</feature>
<dbReference type="GO" id="GO:0170034">
    <property type="term" value="P:L-amino acid biosynthetic process"/>
    <property type="evidence" value="ECO:0007669"/>
    <property type="project" value="UniProtKB-ARBA"/>
</dbReference>
<gene>
    <name evidence="9" type="ORF">PV05_03534</name>
</gene>
<dbReference type="GO" id="GO:0046872">
    <property type="term" value="F:metal ion binding"/>
    <property type="evidence" value="ECO:0007669"/>
    <property type="project" value="UniProtKB-KW"/>
</dbReference>
<dbReference type="NCBIfam" id="TIGR02087">
    <property type="entry name" value="LEUD_arch"/>
    <property type="match status" value="1"/>
</dbReference>